<dbReference type="InterPro" id="IPR036291">
    <property type="entry name" value="NAD(P)-bd_dom_sf"/>
</dbReference>
<comment type="caution">
    <text evidence="6">The sequence shown here is derived from an EMBL/GenBank/DDBJ whole genome shotgun (WGS) entry which is preliminary data.</text>
</comment>
<dbReference type="EMBL" id="JARIHO010000030">
    <property type="protein sequence ID" value="KAJ7336806.1"/>
    <property type="molecule type" value="Genomic_DNA"/>
</dbReference>
<dbReference type="Proteomes" id="UP001218218">
    <property type="component" value="Unassembled WGS sequence"/>
</dbReference>
<protein>
    <submittedName>
        <fullName evidence="6">Short-chain oxidoreductase</fullName>
    </submittedName>
</protein>
<dbReference type="InterPro" id="IPR002347">
    <property type="entry name" value="SDR_fam"/>
</dbReference>
<evidence type="ECO:0000313" key="7">
    <source>
        <dbReference type="Proteomes" id="UP001218218"/>
    </source>
</evidence>
<dbReference type="InterPro" id="IPR057326">
    <property type="entry name" value="KR_dom"/>
</dbReference>
<reference evidence="6" key="1">
    <citation type="submission" date="2023-03" db="EMBL/GenBank/DDBJ databases">
        <title>Massive genome expansion in bonnet fungi (Mycena s.s.) driven by repeated elements and novel gene families across ecological guilds.</title>
        <authorList>
            <consortium name="Lawrence Berkeley National Laboratory"/>
            <person name="Harder C.B."/>
            <person name="Miyauchi S."/>
            <person name="Viragh M."/>
            <person name="Kuo A."/>
            <person name="Thoen E."/>
            <person name="Andreopoulos B."/>
            <person name="Lu D."/>
            <person name="Skrede I."/>
            <person name="Drula E."/>
            <person name="Henrissat B."/>
            <person name="Morin E."/>
            <person name="Kohler A."/>
            <person name="Barry K."/>
            <person name="LaButti K."/>
            <person name="Morin E."/>
            <person name="Salamov A."/>
            <person name="Lipzen A."/>
            <person name="Mereny Z."/>
            <person name="Hegedus B."/>
            <person name="Baldrian P."/>
            <person name="Stursova M."/>
            <person name="Weitz H."/>
            <person name="Taylor A."/>
            <person name="Grigoriev I.V."/>
            <person name="Nagy L.G."/>
            <person name="Martin F."/>
            <person name="Kauserud H."/>
        </authorList>
    </citation>
    <scope>NUCLEOTIDE SEQUENCE</scope>
    <source>
        <strain evidence="6">CBHHK002</strain>
    </source>
</reference>
<keyword evidence="7" id="KW-1185">Reference proteome</keyword>
<dbReference type="InterPro" id="IPR020904">
    <property type="entry name" value="Sc_DH/Rdtase_CS"/>
</dbReference>
<dbReference type="PRINTS" id="PR00081">
    <property type="entry name" value="GDHRDH"/>
</dbReference>
<evidence type="ECO:0000259" key="5">
    <source>
        <dbReference type="SMART" id="SM00822"/>
    </source>
</evidence>
<keyword evidence="3" id="KW-0560">Oxidoreductase</keyword>
<dbReference type="SUPFAM" id="SSF51735">
    <property type="entry name" value="NAD(P)-binding Rossmann-fold domains"/>
    <property type="match status" value="1"/>
</dbReference>
<dbReference type="PANTHER" id="PTHR43976">
    <property type="entry name" value="SHORT CHAIN DEHYDROGENASE"/>
    <property type="match status" value="1"/>
</dbReference>
<evidence type="ECO:0000256" key="3">
    <source>
        <dbReference type="ARBA" id="ARBA00023002"/>
    </source>
</evidence>
<evidence type="ECO:0000313" key="6">
    <source>
        <dbReference type="EMBL" id="KAJ7336806.1"/>
    </source>
</evidence>
<sequence length="282" mass="29915">MSDKSAVILITGCSTGFGRALAEAALIAGLRVIATARRPETLVSLQEKGAKALKLDVTASPTELNEFAASAISLFGKVDCLINNAGFLQGGALEEATAEEHLAQFNTNVFGVINVTNAFLPHWRARKQGTIVNISSMGAMLFIPGAGIYCASKAALDAVSETWARELAPFNIRSVSIQPGSFRTAVAESGNMKTAGVQIEGYDAPHAWVDTFNQTAGKERGDTEIAAAKIIELVSVDPSRALPGRLTIGEDAYVTGKTFYERGLKDLEEWKAFSTGTDAVDQ</sequence>
<dbReference type="PROSITE" id="PS00061">
    <property type="entry name" value="ADH_SHORT"/>
    <property type="match status" value="1"/>
</dbReference>
<evidence type="ECO:0000256" key="1">
    <source>
        <dbReference type="ARBA" id="ARBA00006484"/>
    </source>
</evidence>
<dbReference type="CDD" id="cd05374">
    <property type="entry name" value="17beta-HSD-like_SDR_c"/>
    <property type="match status" value="1"/>
</dbReference>
<comment type="similarity">
    <text evidence="1 4">Belongs to the short-chain dehydrogenases/reductases (SDR) family.</text>
</comment>
<proteinExistence type="inferred from homology"/>
<dbReference type="PRINTS" id="PR00080">
    <property type="entry name" value="SDRFAMILY"/>
</dbReference>
<organism evidence="6 7">
    <name type="scientific">Mycena albidolilacea</name>
    <dbReference type="NCBI Taxonomy" id="1033008"/>
    <lineage>
        <taxon>Eukaryota</taxon>
        <taxon>Fungi</taxon>
        <taxon>Dikarya</taxon>
        <taxon>Basidiomycota</taxon>
        <taxon>Agaricomycotina</taxon>
        <taxon>Agaricomycetes</taxon>
        <taxon>Agaricomycetidae</taxon>
        <taxon>Agaricales</taxon>
        <taxon>Marasmiineae</taxon>
        <taxon>Mycenaceae</taxon>
        <taxon>Mycena</taxon>
    </lineage>
</organism>
<dbReference type="InterPro" id="IPR051911">
    <property type="entry name" value="SDR_oxidoreductase"/>
</dbReference>
<evidence type="ECO:0000256" key="4">
    <source>
        <dbReference type="RuleBase" id="RU000363"/>
    </source>
</evidence>
<feature type="domain" description="Ketoreductase" evidence="5">
    <location>
        <begin position="6"/>
        <end position="185"/>
    </location>
</feature>
<dbReference type="AlphaFoldDB" id="A0AAD6ZS40"/>
<gene>
    <name evidence="6" type="ORF">DFH08DRAFT_915925</name>
</gene>
<dbReference type="PANTHER" id="PTHR43976:SF16">
    <property type="entry name" value="SHORT-CHAIN DEHYDROGENASE_REDUCTASE FAMILY PROTEIN"/>
    <property type="match status" value="1"/>
</dbReference>
<evidence type="ECO:0000256" key="2">
    <source>
        <dbReference type="ARBA" id="ARBA00022857"/>
    </source>
</evidence>
<dbReference type="Pfam" id="PF00106">
    <property type="entry name" value="adh_short"/>
    <property type="match status" value="1"/>
</dbReference>
<name>A0AAD6ZS40_9AGAR</name>
<dbReference type="SMART" id="SM00822">
    <property type="entry name" value="PKS_KR"/>
    <property type="match status" value="1"/>
</dbReference>
<keyword evidence="2" id="KW-0521">NADP</keyword>
<accession>A0AAD6ZS40</accession>
<dbReference type="GO" id="GO:0016491">
    <property type="term" value="F:oxidoreductase activity"/>
    <property type="evidence" value="ECO:0007669"/>
    <property type="project" value="UniProtKB-KW"/>
</dbReference>
<dbReference type="Gene3D" id="3.40.50.720">
    <property type="entry name" value="NAD(P)-binding Rossmann-like Domain"/>
    <property type="match status" value="1"/>
</dbReference>